<reference evidence="6 7" key="1">
    <citation type="submission" date="2024-04" db="EMBL/GenBank/DDBJ databases">
        <title>Tritrichomonas musculus Genome.</title>
        <authorList>
            <person name="Alves-Ferreira E."/>
            <person name="Grigg M."/>
            <person name="Lorenzi H."/>
            <person name="Galac M."/>
        </authorList>
    </citation>
    <scope>NUCLEOTIDE SEQUENCE [LARGE SCALE GENOMIC DNA]</scope>
    <source>
        <strain evidence="6 7">EAF2021</strain>
    </source>
</reference>
<comment type="subcellular location">
    <subcellularLocation>
        <location evidence="1">Nucleus</location>
    </subcellularLocation>
</comment>
<dbReference type="SMART" id="SM00398">
    <property type="entry name" value="HMG"/>
    <property type="match status" value="1"/>
</dbReference>
<protein>
    <recommendedName>
        <fullName evidence="5">HMG box domain-containing protein</fullName>
    </recommendedName>
</protein>
<keyword evidence="3 4" id="KW-0539">Nucleus</keyword>
<comment type="caution">
    <text evidence="6">The sequence shown here is derived from an EMBL/GenBank/DDBJ whole genome shotgun (WGS) entry which is preliminary data.</text>
</comment>
<accession>A0ABR2JUE2</accession>
<evidence type="ECO:0000256" key="3">
    <source>
        <dbReference type="ARBA" id="ARBA00023242"/>
    </source>
</evidence>
<dbReference type="InterPro" id="IPR036910">
    <property type="entry name" value="HMG_box_dom_sf"/>
</dbReference>
<dbReference type="CDD" id="cd00084">
    <property type="entry name" value="HMG-box_SF"/>
    <property type="match status" value="1"/>
</dbReference>
<name>A0ABR2JUE2_9EUKA</name>
<evidence type="ECO:0000259" key="5">
    <source>
        <dbReference type="PROSITE" id="PS50118"/>
    </source>
</evidence>
<dbReference type="PANTHER" id="PTHR46318">
    <property type="entry name" value="UPSTREAM BINDING TRANSCRIPTION FACTOR"/>
    <property type="match status" value="1"/>
</dbReference>
<proteinExistence type="predicted"/>
<dbReference type="SUPFAM" id="SSF47095">
    <property type="entry name" value="HMG-box"/>
    <property type="match status" value="1"/>
</dbReference>
<dbReference type="Gene3D" id="1.10.30.10">
    <property type="entry name" value="High mobility group box domain"/>
    <property type="match status" value="1"/>
</dbReference>
<evidence type="ECO:0000313" key="7">
    <source>
        <dbReference type="Proteomes" id="UP001470230"/>
    </source>
</evidence>
<evidence type="ECO:0000256" key="2">
    <source>
        <dbReference type="ARBA" id="ARBA00023125"/>
    </source>
</evidence>
<dbReference type="Proteomes" id="UP001470230">
    <property type="component" value="Unassembled WGS sequence"/>
</dbReference>
<gene>
    <name evidence="6" type="ORF">M9Y10_045136</name>
</gene>
<dbReference type="InterPro" id="IPR009071">
    <property type="entry name" value="HMG_box_dom"/>
</dbReference>
<dbReference type="EMBL" id="JAPFFF010000009">
    <property type="protein sequence ID" value="KAK8882494.1"/>
    <property type="molecule type" value="Genomic_DNA"/>
</dbReference>
<feature type="DNA-binding region" description="HMG box" evidence="4">
    <location>
        <begin position="9"/>
        <end position="77"/>
    </location>
</feature>
<organism evidence="6 7">
    <name type="scientific">Tritrichomonas musculus</name>
    <dbReference type="NCBI Taxonomy" id="1915356"/>
    <lineage>
        <taxon>Eukaryota</taxon>
        <taxon>Metamonada</taxon>
        <taxon>Parabasalia</taxon>
        <taxon>Tritrichomonadida</taxon>
        <taxon>Tritrichomonadidae</taxon>
        <taxon>Tritrichomonas</taxon>
    </lineage>
</organism>
<keyword evidence="2 4" id="KW-0238">DNA-binding</keyword>
<sequence length="481" mass="56858">MKINGSSKRKRPPKAYMIFYMENKKIFIDSHPEMRNNQINYLISIKWKELPEELKNHYKLLAQEEMKKFNEENPQFVEIKKKEHCLIEKNDLPTQFLHSHQVATLNYFNTRNLPDNWDFLSPDEKTYYINTRNDIQLKTQSNLLDQKILNDILKRAEKYPVFSYTFGIMKIGSRIIICFPDHFSLLTRIPHIYTAFKNCGYTKTLPPDILKQVISQSENLFFQNQEILPKLIILQNVKSSDEVINKLMQHWGFKLVLGVPFSKLLSDFGITVEFKKKFITYLLQFLRFDDICRDIYRTRNEIRDEFFTMLSLKCHDSMINFVMKELMTKPLKLLPQFKDFQKCWCELVNIVFMNKFKYFIEVNQEPPNYQDTALQTKSINSINPNSSISYDNCAMPYQWTIGNGLAQNPKTASYNEQGNKLDLFPKQVPVNSPIIENDQNEQDMQNCSISSNSYNGNQFEPEQRSSDILFSDSDLIDYDFL</sequence>
<dbReference type="PANTHER" id="PTHR46318:SF3">
    <property type="entry name" value="UPSTREAM BINDING TRANSCRIPTION FACTOR"/>
    <property type="match status" value="1"/>
</dbReference>
<dbReference type="PROSITE" id="PS50118">
    <property type="entry name" value="HMG_BOX_2"/>
    <property type="match status" value="1"/>
</dbReference>
<dbReference type="Pfam" id="PF00505">
    <property type="entry name" value="HMG_box"/>
    <property type="match status" value="1"/>
</dbReference>
<keyword evidence="7" id="KW-1185">Reference proteome</keyword>
<feature type="domain" description="HMG box" evidence="5">
    <location>
        <begin position="9"/>
        <end position="77"/>
    </location>
</feature>
<evidence type="ECO:0000313" key="6">
    <source>
        <dbReference type="EMBL" id="KAK8882494.1"/>
    </source>
</evidence>
<evidence type="ECO:0000256" key="1">
    <source>
        <dbReference type="ARBA" id="ARBA00004123"/>
    </source>
</evidence>
<evidence type="ECO:0000256" key="4">
    <source>
        <dbReference type="PROSITE-ProRule" id="PRU00267"/>
    </source>
</evidence>
<dbReference type="InterPro" id="IPR051762">
    <property type="entry name" value="UBF1"/>
</dbReference>